<sequence>MKRDTKLLLVLTVICISFIFVFNLMNRQHTSKAAFEEAVDFGKYSDSIFIPFDVKKDSILKFECSASVEQGNITIQIINKGNEILYTKSGSNYEDSVDVKIPEGLWYCNIIINNSNSPDDMAEKGTYSVYGKLK</sequence>
<protein>
    <submittedName>
        <fullName evidence="2">Uncharacterized protein</fullName>
    </submittedName>
</protein>
<gene>
    <name evidence="2" type="ORF">HYG85_18870</name>
</gene>
<keyword evidence="1" id="KW-0812">Transmembrane</keyword>
<dbReference type="KEGG" id="vgu:HYG85_18870"/>
<evidence type="ECO:0000313" key="2">
    <source>
        <dbReference type="EMBL" id="QUH30868.1"/>
    </source>
</evidence>
<feature type="transmembrane region" description="Helical" evidence="1">
    <location>
        <begin position="7"/>
        <end position="25"/>
    </location>
</feature>
<keyword evidence="1" id="KW-0472">Membrane</keyword>
<proteinExistence type="predicted"/>
<organism evidence="2 3">
    <name type="scientific">Vallitalea guaymasensis</name>
    <dbReference type="NCBI Taxonomy" id="1185412"/>
    <lineage>
        <taxon>Bacteria</taxon>
        <taxon>Bacillati</taxon>
        <taxon>Bacillota</taxon>
        <taxon>Clostridia</taxon>
        <taxon>Lachnospirales</taxon>
        <taxon>Vallitaleaceae</taxon>
        <taxon>Vallitalea</taxon>
    </lineage>
</organism>
<reference evidence="2 3" key="1">
    <citation type="submission" date="2020-07" db="EMBL/GenBank/DDBJ databases">
        <title>Vallitalea guaymasensis genome.</title>
        <authorList>
            <person name="Postec A."/>
        </authorList>
    </citation>
    <scope>NUCLEOTIDE SEQUENCE [LARGE SCALE GENOMIC DNA]</scope>
    <source>
        <strain evidence="2 3">Ra1766G1</strain>
    </source>
</reference>
<keyword evidence="3" id="KW-1185">Reference proteome</keyword>
<accession>A0A8J8MDL1</accession>
<evidence type="ECO:0000256" key="1">
    <source>
        <dbReference type="SAM" id="Phobius"/>
    </source>
</evidence>
<evidence type="ECO:0000313" key="3">
    <source>
        <dbReference type="Proteomes" id="UP000677305"/>
    </source>
</evidence>
<dbReference type="RefSeq" id="WP_212690980.1">
    <property type="nucleotide sequence ID" value="NZ_CAJXUH010000001.1"/>
</dbReference>
<dbReference type="AlphaFoldDB" id="A0A8J8MDL1"/>
<name>A0A8J8MDL1_9FIRM</name>
<dbReference type="Proteomes" id="UP000677305">
    <property type="component" value="Chromosome"/>
</dbReference>
<dbReference type="EMBL" id="CP058561">
    <property type="protein sequence ID" value="QUH30868.1"/>
    <property type="molecule type" value="Genomic_DNA"/>
</dbReference>
<keyword evidence="1" id="KW-1133">Transmembrane helix</keyword>